<evidence type="ECO:0000256" key="1">
    <source>
        <dbReference type="SAM" id="Phobius"/>
    </source>
</evidence>
<reference evidence="2 3" key="1">
    <citation type="journal article" date="2010" name="Stand. Genomic Sci.">
        <title>Complete genome sequence of Thermosediminibacter oceani type strain (JW/IW-1228P).</title>
        <authorList>
            <person name="Pitluck S."/>
            <person name="Yasawong M."/>
            <person name="Munk C."/>
            <person name="Nolan M."/>
            <person name="Lapidus A."/>
            <person name="Lucas S."/>
            <person name="Glavina Del Rio T."/>
            <person name="Tice H."/>
            <person name="Cheng J.F."/>
            <person name="Bruce D."/>
            <person name="Detter C."/>
            <person name="Tapia R."/>
            <person name="Han C."/>
            <person name="Goodwin L."/>
            <person name="Liolios K."/>
            <person name="Ivanova N."/>
            <person name="Mavromatis K."/>
            <person name="Mikhailova N."/>
            <person name="Pati A."/>
            <person name="Chen A."/>
            <person name="Palaniappan K."/>
            <person name="Land M."/>
            <person name="Hauser L."/>
            <person name="Chang Y.J."/>
            <person name="Jeffries C.D."/>
            <person name="Rohde M."/>
            <person name="Spring S."/>
            <person name="Sikorski J."/>
            <person name="Goker M."/>
            <person name="Woyke T."/>
            <person name="Bristow J."/>
            <person name="Eisen J.A."/>
            <person name="Markowitz V."/>
            <person name="Hugenholtz P."/>
            <person name="Kyrpides N.C."/>
            <person name="Klenk H.P."/>
        </authorList>
    </citation>
    <scope>NUCLEOTIDE SEQUENCE [LARGE SCALE GENOMIC DNA]</scope>
    <source>
        <strain evidence="3">ATCC BAA-1034 / DSM 16646 / JW/IW-1228P</strain>
    </source>
</reference>
<evidence type="ECO:0000313" key="2">
    <source>
        <dbReference type="EMBL" id="ADL08086.1"/>
    </source>
</evidence>
<keyword evidence="3" id="KW-1185">Reference proteome</keyword>
<dbReference type="AlphaFoldDB" id="D9RXL2"/>
<organism evidence="2 3">
    <name type="scientific">Thermosediminibacter oceani (strain ATCC BAA-1034 / DSM 16646 / JW/IW-1228P)</name>
    <dbReference type="NCBI Taxonomy" id="555079"/>
    <lineage>
        <taxon>Bacteria</taxon>
        <taxon>Bacillati</taxon>
        <taxon>Bacillota</taxon>
        <taxon>Clostridia</taxon>
        <taxon>Thermosediminibacterales</taxon>
        <taxon>Thermosediminibacteraceae</taxon>
        <taxon>Thermosediminibacter</taxon>
    </lineage>
</organism>
<feature type="transmembrane region" description="Helical" evidence="1">
    <location>
        <begin position="21"/>
        <end position="41"/>
    </location>
</feature>
<gene>
    <name evidence="2" type="ordered locus">Toce_1331</name>
</gene>
<evidence type="ECO:0008006" key="4">
    <source>
        <dbReference type="Google" id="ProtNLM"/>
    </source>
</evidence>
<sequence>MMPSQSSRFGGKFKTTQGLTLIELVLSIALLSVLLAAAFGLCNSGIKVYKRCLEELSNMQNARYAVNKLSTSIRQAREVRLISDNKIEIRASDGSKVYYYLEYGILYREKNGGKNPVAELKSLEFSRSIGSDFIKITAKAGEEKYFILETAATPFGYSLID</sequence>
<proteinExistence type="predicted"/>
<dbReference type="HOGENOM" id="CLU_1676996_0_0_9"/>
<keyword evidence="1" id="KW-1133">Transmembrane helix</keyword>
<dbReference type="STRING" id="555079.Toce_1331"/>
<protein>
    <recommendedName>
        <fullName evidence="4">Prepilin-type N-terminal cleavage/methylation domain-containing protein</fullName>
    </recommendedName>
</protein>
<accession>D9RXL2</accession>
<dbReference type="Pfam" id="PF07963">
    <property type="entry name" value="N_methyl"/>
    <property type="match status" value="1"/>
</dbReference>
<dbReference type="Proteomes" id="UP000000272">
    <property type="component" value="Chromosome"/>
</dbReference>
<name>D9RXL2_THEOJ</name>
<dbReference type="PROSITE" id="PS00409">
    <property type="entry name" value="PROKAR_NTER_METHYL"/>
    <property type="match status" value="1"/>
</dbReference>
<dbReference type="EMBL" id="CP002131">
    <property type="protein sequence ID" value="ADL08086.1"/>
    <property type="molecule type" value="Genomic_DNA"/>
</dbReference>
<dbReference type="NCBIfam" id="TIGR02532">
    <property type="entry name" value="IV_pilin_GFxxxE"/>
    <property type="match status" value="1"/>
</dbReference>
<dbReference type="eggNOG" id="COG4966">
    <property type="taxonomic scope" value="Bacteria"/>
</dbReference>
<keyword evidence="1" id="KW-0472">Membrane</keyword>
<evidence type="ECO:0000313" key="3">
    <source>
        <dbReference type="Proteomes" id="UP000000272"/>
    </source>
</evidence>
<keyword evidence="1" id="KW-0812">Transmembrane</keyword>
<dbReference type="InterPro" id="IPR012902">
    <property type="entry name" value="N_methyl_site"/>
</dbReference>
<dbReference type="KEGG" id="toc:Toce_1331"/>